<feature type="region of interest" description="Disordered" evidence="1">
    <location>
        <begin position="162"/>
        <end position="190"/>
    </location>
</feature>
<feature type="compositionally biased region" description="Polar residues" evidence="1">
    <location>
        <begin position="229"/>
        <end position="239"/>
    </location>
</feature>
<feature type="compositionally biased region" description="Basic residues" evidence="1">
    <location>
        <begin position="362"/>
        <end position="375"/>
    </location>
</feature>
<feature type="region of interest" description="Disordered" evidence="1">
    <location>
        <begin position="1"/>
        <end position="85"/>
    </location>
</feature>
<organism evidence="2 3">
    <name type="scientific">Trichoglossum hirsutum</name>
    <dbReference type="NCBI Taxonomy" id="265104"/>
    <lineage>
        <taxon>Eukaryota</taxon>
        <taxon>Fungi</taxon>
        <taxon>Dikarya</taxon>
        <taxon>Ascomycota</taxon>
        <taxon>Pezizomycotina</taxon>
        <taxon>Geoglossomycetes</taxon>
        <taxon>Geoglossales</taxon>
        <taxon>Geoglossaceae</taxon>
        <taxon>Trichoglossum</taxon>
    </lineage>
</organism>
<sequence>MSVVPVQPQQRSRPKSTWSFVSNMSSGSRKSSIGSTKSPKADLRETTRDKQRTRFGITQDPTRAISEDEPFAVSQRNANDLRALPHKDQYGNLIVEPDRSNPTRPRWERPLDTIRSFEAAIDNEYRRKSYGRADSYENTNGGGYSRRSSYYAPSNYSNTRGLQDSGYYGSRPTLAQPESFGESHNSIGAHYQNRPRFGQRVNTEPPVGAYSNGQNVYPSAVYQQSADTVNTASGGSHSTDPWAYSTDPSSEDSSIDRRDQGMKVETVDSYGHGTQLGTVAQSEFVGGSSYPRYPQGNGPYYASNNSANPSDAGRHNQWSSAPPSAPPHLPPKDSVPPRRVPIKLGNASSATPINGSKSGSGGKRKSWFKRFSRGN</sequence>
<dbReference type="Pfam" id="PF10295">
    <property type="entry name" value="DUF2406"/>
    <property type="match status" value="1"/>
</dbReference>
<feature type="compositionally biased region" description="Low complexity" evidence="1">
    <location>
        <begin position="22"/>
        <end position="38"/>
    </location>
</feature>
<accession>A0A9P8RR54</accession>
<dbReference type="AlphaFoldDB" id="A0A9P8RR54"/>
<comment type="caution">
    <text evidence="2">The sequence shown here is derived from an EMBL/GenBank/DDBJ whole genome shotgun (WGS) entry which is preliminary data.</text>
</comment>
<protein>
    <submittedName>
        <fullName evidence="2">Uncharacterized protein</fullName>
    </submittedName>
</protein>
<evidence type="ECO:0000313" key="3">
    <source>
        <dbReference type="Proteomes" id="UP000750711"/>
    </source>
</evidence>
<gene>
    <name evidence="2" type="ORF">GP486_003025</name>
</gene>
<dbReference type="Proteomes" id="UP000750711">
    <property type="component" value="Unassembled WGS sequence"/>
</dbReference>
<dbReference type="InterPro" id="IPR018809">
    <property type="entry name" value="DUF2406"/>
</dbReference>
<dbReference type="PANTHER" id="PTHR28186:SF1">
    <property type="entry name" value="MEIOTICALLY UP-REGULATED GENE 9 PROTEIN"/>
    <property type="match status" value="1"/>
</dbReference>
<feature type="region of interest" description="Disordered" evidence="1">
    <location>
        <begin position="287"/>
        <end position="375"/>
    </location>
</feature>
<evidence type="ECO:0000256" key="1">
    <source>
        <dbReference type="SAM" id="MobiDB-lite"/>
    </source>
</evidence>
<feature type="compositionally biased region" description="Basic and acidic residues" evidence="1">
    <location>
        <begin position="39"/>
        <end position="52"/>
    </location>
</feature>
<feature type="region of interest" description="Disordered" evidence="1">
    <location>
        <begin position="229"/>
        <end position="258"/>
    </location>
</feature>
<dbReference type="EMBL" id="JAGHQM010000377">
    <property type="protein sequence ID" value="KAH0562280.1"/>
    <property type="molecule type" value="Genomic_DNA"/>
</dbReference>
<reference evidence="2" key="1">
    <citation type="submission" date="2021-03" db="EMBL/GenBank/DDBJ databases">
        <title>Comparative genomics and phylogenomic investigation of the class Geoglossomycetes provide insights into ecological specialization and systematics.</title>
        <authorList>
            <person name="Melie T."/>
            <person name="Pirro S."/>
            <person name="Miller A.N."/>
            <person name="Quandt A."/>
        </authorList>
    </citation>
    <scope>NUCLEOTIDE SEQUENCE</scope>
    <source>
        <strain evidence="2">CAQ_001_2017</strain>
    </source>
</reference>
<keyword evidence="3" id="KW-1185">Reference proteome</keyword>
<name>A0A9P8RR54_9PEZI</name>
<feature type="compositionally biased region" description="Polar residues" evidence="1">
    <location>
        <begin position="7"/>
        <end position="21"/>
    </location>
</feature>
<proteinExistence type="predicted"/>
<dbReference type="PANTHER" id="PTHR28186">
    <property type="entry name" value="MEIOTICALLY UP-REGULATED GENE 9 PROTEIN"/>
    <property type="match status" value="1"/>
</dbReference>
<evidence type="ECO:0000313" key="2">
    <source>
        <dbReference type="EMBL" id="KAH0562280.1"/>
    </source>
</evidence>